<proteinExistence type="predicted"/>
<keyword evidence="2 5" id="KW-0238">DNA-binding</keyword>
<protein>
    <submittedName>
        <fullName evidence="5">DNA-binding helix-turn-helix protein</fullName>
    </submittedName>
</protein>
<keyword evidence="1" id="KW-0805">Transcription regulation</keyword>
<accession>U2P9L8</accession>
<dbReference type="Proteomes" id="UP000016648">
    <property type="component" value="Unassembled WGS sequence"/>
</dbReference>
<dbReference type="SMART" id="SM00342">
    <property type="entry name" value="HTH_ARAC"/>
    <property type="match status" value="1"/>
</dbReference>
<dbReference type="PATRIC" id="fig|1115809.3.peg.199"/>
<dbReference type="GO" id="GO:0043565">
    <property type="term" value="F:sequence-specific DNA binding"/>
    <property type="evidence" value="ECO:0007669"/>
    <property type="project" value="InterPro"/>
</dbReference>
<dbReference type="SUPFAM" id="SSF46689">
    <property type="entry name" value="Homeodomain-like"/>
    <property type="match status" value="1"/>
</dbReference>
<comment type="caution">
    <text evidence="5">The sequence shown here is derived from an EMBL/GenBank/DDBJ whole genome shotgun (WGS) entry which is preliminary data.</text>
</comment>
<keyword evidence="6" id="KW-1185">Reference proteome</keyword>
<evidence type="ECO:0000259" key="4">
    <source>
        <dbReference type="PROSITE" id="PS01124"/>
    </source>
</evidence>
<name>U2P9L8_9BACT</name>
<dbReference type="InterPro" id="IPR009057">
    <property type="entry name" value="Homeodomain-like_sf"/>
</dbReference>
<dbReference type="EMBL" id="AWEY01000006">
    <property type="protein sequence ID" value="ERK40394.1"/>
    <property type="molecule type" value="Genomic_DNA"/>
</dbReference>
<dbReference type="RefSeq" id="WP_021588623.1">
    <property type="nucleotide sequence ID" value="NZ_AWEY01000006.1"/>
</dbReference>
<dbReference type="SUPFAM" id="SSF51215">
    <property type="entry name" value="Regulatory protein AraC"/>
    <property type="match status" value="1"/>
</dbReference>
<keyword evidence="3" id="KW-0804">Transcription</keyword>
<organism evidence="5 6">
    <name type="scientific">Segatella baroniae F0067</name>
    <dbReference type="NCBI Taxonomy" id="1115809"/>
    <lineage>
        <taxon>Bacteria</taxon>
        <taxon>Pseudomonadati</taxon>
        <taxon>Bacteroidota</taxon>
        <taxon>Bacteroidia</taxon>
        <taxon>Bacteroidales</taxon>
        <taxon>Prevotellaceae</taxon>
        <taxon>Segatella</taxon>
    </lineage>
</organism>
<dbReference type="GO" id="GO:0003700">
    <property type="term" value="F:DNA-binding transcription factor activity"/>
    <property type="evidence" value="ECO:0007669"/>
    <property type="project" value="InterPro"/>
</dbReference>
<evidence type="ECO:0000256" key="3">
    <source>
        <dbReference type="ARBA" id="ARBA00023163"/>
    </source>
</evidence>
<evidence type="ECO:0000313" key="6">
    <source>
        <dbReference type="Proteomes" id="UP000016648"/>
    </source>
</evidence>
<evidence type="ECO:0000313" key="5">
    <source>
        <dbReference type="EMBL" id="ERK40394.1"/>
    </source>
</evidence>
<sequence>MTSTNIEPISVESALQFYQGSHIDNDLLLIDEVADIPLPSDPRRMKSLLMALCLQGKAQYTVDTIEYKVKPNDIILISNGQVVDDYLLSRDCSGIAIMVSYDFYRDIVSDVHELSSLFIFSRNHPVVTLSEDESNMIMRYYRMLKNKVDDNGHHFRRNVARSLLSTVFYDVSNSLYHIMNTKEAKPSRADKIFKEFIQLVETNFREKRRVGWYGAQLCISPKYLSETIKAISHQTPNEWIDRYVVLEIRNQLRNTTKSIKEIAQDMHFPTQSFLGKYFKEHVGVSPTEYRRG</sequence>
<reference evidence="5 6" key="1">
    <citation type="submission" date="2013-08" db="EMBL/GenBank/DDBJ databases">
        <authorList>
            <person name="Durkin A.S."/>
            <person name="Haft D.R."/>
            <person name="McCorrison J."/>
            <person name="Torralba M."/>
            <person name="Gillis M."/>
            <person name="Haft D.H."/>
            <person name="Methe B."/>
            <person name="Sutton G."/>
            <person name="Nelson K.E."/>
        </authorList>
    </citation>
    <scope>NUCLEOTIDE SEQUENCE [LARGE SCALE GENOMIC DNA]</scope>
    <source>
        <strain evidence="5 6">F0067</strain>
    </source>
</reference>
<dbReference type="InterPro" id="IPR018060">
    <property type="entry name" value="HTH_AraC"/>
</dbReference>
<feature type="domain" description="HTH araC/xylS-type" evidence="4">
    <location>
        <begin position="194"/>
        <end position="292"/>
    </location>
</feature>
<dbReference type="Gene3D" id="1.10.10.60">
    <property type="entry name" value="Homeodomain-like"/>
    <property type="match status" value="1"/>
</dbReference>
<gene>
    <name evidence="5" type="ORF">HMPREF9135_2177</name>
</gene>
<dbReference type="PANTHER" id="PTHR43280">
    <property type="entry name" value="ARAC-FAMILY TRANSCRIPTIONAL REGULATOR"/>
    <property type="match status" value="1"/>
</dbReference>
<dbReference type="AlphaFoldDB" id="U2P9L8"/>
<dbReference type="InterPro" id="IPR037923">
    <property type="entry name" value="HTH-like"/>
</dbReference>
<dbReference type="PROSITE" id="PS01124">
    <property type="entry name" value="HTH_ARAC_FAMILY_2"/>
    <property type="match status" value="1"/>
</dbReference>
<evidence type="ECO:0000256" key="2">
    <source>
        <dbReference type="ARBA" id="ARBA00023125"/>
    </source>
</evidence>
<dbReference type="PANTHER" id="PTHR43280:SF32">
    <property type="entry name" value="TRANSCRIPTIONAL REGULATORY PROTEIN"/>
    <property type="match status" value="1"/>
</dbReference>
<dbReference type="Pfam" id="PF12833">
    <property type="entry name" value="HTH_18"/>
    <property type="match status" value="1"/>
</dbReference>
<evidence type="ECO:0000256" key="1">
    <source>
        <dbReference type="ARBA" id="ARBA00023015"/>
    </source>
</evidence>